<reference evidence="1 2" key="1">
    <citation type="submission" date="2015-07" db="EMBL/GenBank/DDBJ databases">
        <title>The genome of Melipona quadrifasciata.</title>
        <authorList>
            <person name="Pan H."/>
            <person name="Kapheim K."/>
        </authorList>
    </citation>
    <scope>NUCLEOTIDE SEQUENCE [LARGE SCALE GENOMIC DNA]</scope>
    <source>
        <strain evidence="1">0111107301</strain>
        <tissue evidence="1">Whole body</tissue>
    </source>
</reference>
<name>A0A0N0BBZ9_9HYME</name>
<evidence type="ECO:0000313" key="2">
    <source>
        <dbReference type="Proteomes" id="UP000053105"/>
    </source>
</evidence>
<organism evidence="1 2">
    <name type="scientific">Melipona quadrifasciata</name>
    <dbReference type="NCBI Taxonomy" id="166423"/>
    <lineage>
        <taxon>Eukaryota</taxon>
        <taxon>Metazoa</taxon>
        <taxon>Ecdysozoa</taxon>
        <taxon>Arthropoda</taxon>
        <taxon>Hexapoda</taxon>
        <taxon>Insecta</taxon>
        <taxon>Pterygota</taxon>
        <taxon>Neoptera</taxon>
        <taxon>Endopterygota</taxon>
        <taxon>Hymenoptera</taxon>
        <taxon>Apocrita</taxon>
        <taxon>Aculeata</taxon>
        <taxon>Apoidea</taxon>
        <taxon>Anthophila</taxon>
        <taxon>Apidae</taxon>
        <taxon>Melipona</taxon>
    </lineage>
</organism>
<proteinExistence type="predicted"/>
<dbReference type="EMBL" id="KQ435940">
    <property type="protein sequence ID" value="KOX68284.1"/>
    <property type="molecule type" value="Genomic_DNA"/>
</dbReference>
<dbReference type="AlphaFoldDB" id="A0A0N0BBZ9"/>
<protein>
    <submittedName>
        <fullName evidence="1">Uncharacterized protein</fullName>
    </submittedName>
</protein>
<keyword evidence="2" id="KW-1185">Reference proteome</keyword>
<dbReference type="Proteomes" id="UP000053105">
    <property type="component" value="Unassembled WGS sequence"/>
</dbReference>
<sequence length="293" mass="34079">MPWHSPIQGAFVRRGSWDVSLREKSVNKGLLGWRQEVIKLKQFWKEGIMRLPERWKKVMKNTWWFYSQLFYVSHVTEESGMSYLKRQNLENPLKSKNVSSFENLKLLLQVRVTLQECVVVTKTSKIVFINVDPETICRYEYHTRSSHQFLVVDVHSIKTRGVRRHSVYYTTKAAVEVFTLVSSLYVCYINDIPYTQNSTLRSTQTSPPSSPHRGITSATTYIPAHLDQLQDYFTNWKLKINPVKTQAIAFKNPNSQIKSPLQDTTFLCPSRVESALPCADYRDSEVSFMPCRP</sequence>
<dbReference type="OrthoDB" id="7617001at2759"/>
<gene>
    <name evidence="1" type="ORF">WN51_07965</name>
</gene>
<evidence type="ECO:0000313" key="1">
    <source>
        <dbReference type="EMBL" id="KOX68284.1"/>
    </source>
</evidence>
<accession>A0A0N0BBZ9</accession>